<dbReference type="Pfam" id="PF08208">
    <property type="entry name" value="RNA_polI_A34"/>
    <property type="match status" value="1"/>
</dbReference>
<feature type="compositionally biased region" description="Basic and acidic residues" evidence="1">
    <location>
        <begin position="213"/>
        <end position="222"/>
    </location>
</feature>
<dbReference type="Proteomes" id="UP000594262">
    <property type="component" value="Unplaced"/>
</dbReference>
<evidence type="ECO:0000256" key="1">
    <source>
        <dbReference type="SAM" id="MobiDB-lite"/>
    </source>
</evidence>
<dbReference type="AlphaFoldDB" id="A0A7M5ULQ0"/>
<dbReference type="GO" id="GO:0006360">
    <property type="term" value="P:transcription by RNA polymerase I"/>
    <property type="evidence" value="ECO:0007669"/>
    <property type="project" value="InterPro"/>
</dbReference>
<evidence type="ECO:0000313" key="2">
    <source>
        <dbReference type="EnsemblMetazoa" id="CLYHEMP011731.1"/>
    </source>
</evidence>
<name>A0A7M5ULQ0_9CNID</name>
<proteinExistence type="predicted"/>
<organism evidence="2 3">
    <name type="scientific">Clytia hemisphaerica</name>
    <dbReference type="NCBI Taxonomy" id="252671"/>
    <lineage>
        <taxon>Eukaryota</taxon>
        <taxon>Metazoa</taxon>
        <taxon>Cnidaria</taxon>
        <taxon>Hydrozoa</taxon>
        <taxon>Hydroidolina</taxon>
        <taxon>Leptothecata</taxon>
        <taxon>Obeliida</taxon>
        <taxon>Clytiidae</taxon>
        <taxon>Clytia</taxon>
    </lineage>
</organism>
<dbReference type="RefSeq" id="XP_066929141.1">
    <property type="nucleotide sequence ID" value="XM_067073040.1"/>
</dbReference>
<dbReference type="Gene3D" id="6.20.250.70">
    <property type="match status" value="1"/>
</dbReference>
<accession>A0A7M5ULQ0</accession>
<dbReference type="GeneID" id="136816721"/>
<evidence type="ECO:0000313" key="3">
    <source>
        <dbReference type="Proteomes" id="UP000594262"/>
    </source>
</evidence>
<protein>
    <submittedName>
        <fullName evidence="2">Uncharacterized protein</fullName>
    </submittedName>
</protein>
<sequence length="243" mass="27632">MKSEVFQQFQEVNFQGSITSEINLEKFRREDKELVLIAAPAEFDVGNLKGQVIVPNGVISIGDVNDNNDETADDGNGMLWNIEATESKAQKNMNVMLPKIESKKYELGPNISCQLEVYKSFNVPAIKYPKVSKKIKKLHRPDDLPVRWEPFGANAPLTDKESNTFAYKKNKSNGAAKRIIEIARSEELVEKPPKKKKKRKSKIQDEDDNEIETNDRKHSKGDGDEEESSSPVKRKKKKKKNKD</sequence>
<feature type="region of interest" description="Disordered" evidence="1">
    <location>
        <begin position="184"/>
        <end position="243"/>
    </location>
</feature>
<dbReference type="EnsemblMetazoa" id="CLYHEMT011731.1">
    <property type="protein sequence ID" value="CLYHEMP011731.1"/>
    <property type="gene ID" value="CLYHEMG011731"/>
</dbReference>
<keyword evidence="3" id="KW-1185">Reference proteome</keyword>
<reference evidence="2" key="1">
    <citation type="submission" date="2021-01" db="UniProtKB">
        <authorList>
            <consortium name="EnsemblMetazoa"/>
        </authorList>
    </citation>
    <scope>IDENTIFICATION</scope>
</reference>
<feature type="compositionally biased region" description="Basic residues" evidence="1">
    <location>
        <begin position="232"/>
        <end position="243"/>
    </location>
</feature>
<dbReference type="OrthoDB" id="5989880at2759"/>
<dbReference type="InterPro" id="IPR013240">
    <property type="entry name" value="DNA-dir_RNA_pol1_su_RPA34"/>
</dbReference>